<dbReference type="CDD" id="cd06124">
    <property type="entry name" value="cupin_NimR-like_N"/>
    <property type="match status" value="1"/>
</dbReference>
<dbReference type="GO" id="GO:0043565">
    <property type="term" value="F:sequence-specific DNA binding"/>
    <property type="evidence" value="ECO:0007669"/>
    <property type="project" value="InterPro"/>
</dbReference>
<dbReference type="SMART" id="SM00342">
    <property type="entry name" value="HTH_ARAC"/>
    <property type="match status" value="1"/>
</dbReference>
<sequence length="285" mass="31079">MTSRANNAAPRSARSPRRSRGAVVRPTPPQARPEEIDFSIAGQAEVTPYPIEWEPHTHPIHELLWVRSGVMTTGIGRERYTLPRNIGIWIPAGIEHHGRVSGGAEFQASFFNPETSTFNPRVPVCVEITPLLHELLVHLAQEDLGSAQRERAEGLVFDLLAPTAIPLNLPMPEDERLRPIAEALVADPADPRGIEDWALSLGCSARTLARAFESELDQTFGSWRQHARVHAALGSLSDGVSVAEAAASVGYHNASSFIAVFDRIMGTTPGRYRGARPARNGIANE</sequence>
<dbReference type="Gene3D" id="1.10.10.60">
    <property type="entry name" value="Homeodomain-like"/>
    <property type="match status" value="1"/>
</dbReference>
<dbReference type="InterPro" id="IPR009057">
    <property type="entry name" value="Homeodomain-like_sf"/>
</dbReference>
<dbReference type="PANTHER" id="PTHR11019">
    <property type="entry name" value="HTH-TYPE TRANSCRIPTIONAL REGULATOR NIMR"/>
    <property type="match status" value="1"/>
</dbReference>
<dbReference type="InterPro" id="IPR003313">
    <property type="entry name" value="AraC-bd"/>
</dbReference>
<dbReference type="Pfam" id="PF02311">
    <property type="entry name" value="AraC_binding"/>
    <property type="match status" value="1"/>
</dbReference>
<evidence type="ECO:0000256" key="1">
    <source>
        <dbReference type="ARBA" id="ARBA00022491"/>
    </source>
</evidence>
<evidence type="ECO:0000256" key="7">
    <source>
        <dbReference type="SAM" id="MobiDB-lite"/>
    </source>
</evidence>
<reference evidence="9 10" key="1">
    <citation type="submission" date="2018-10" db="EMBL/GenBank/DDBJ databases">
        <authorList>
            <person name="Li J."/>
        </authorList>
    </citation>
    <scope>NUCLEOTIDE SEQUENCE [LARGE SCALE GENOMIC DNA]</scope>
    <source>
        <strain evidence="9 10">JCM 11654</strain>
    </source>
</reference>
<evidence type="ECO:0000256" key="6">
    <source>
        <dbReference type="ARBA" id="ARBA00079449"/>
    </source>
</evidence>
<proteinExistence type="predicted"/>
<keyword evidence="4" id="KW-0804">Transcription</keyword>
<dbReference type="InterPro" id="IPR018062">
    <property type="entry name" value="HTH_AraC-typ_CS"/>
</dbReference>
<evidence type="ECO:0000259" key="8">
    <source>
        <dbReference type="PROSITE" id="PS01124"/>
    </source>
</evidence>
<dbReference type="InterPro" id="IPR018060">
    <property type="entry name" value="HTH_AraC"/>
</dbReference>
<evidence type="ECO:0000313" key="10">
    <source>
        <dbReference type="Proteomes" id="UP000269438"/>
    </source>
</evidence>
<dbReference type="Proteomes" id="UP000269438">
    <property type="component" value="Unassembled WGS sequence"/>
</dbReference>
<dbReference type="InterPro" id="IPR014710">
    <property type="entry name" value="RmlC-like_jellyroll"/>
</dbReference>
<dbReference type="FunFam" id="1.10.10.60:FF:000132">
    <property type="entry name" value="AraC family transcriptional regulator"/>
    <property type="match status" value="1"/>
</dbReference>
<feature type="domain" description="HTH araC/xylS-type" evidence="8">
    <location>
        <begin position="178"/>
        <end position="275"/>
    </location>
</feature>
<protein>
    <recommendedName>
        <fullName evidence="5">HTH-type transcriptional regulator RipA</fullName>
    </recommendedName>
    <alternativeName>
        <fullName evidence="6">Repressor of iron proteins A</fullName>
    </alternativeName>
</protein>
<organism evidence="9 10">
    <name type="scientific">Mycetocola lacteus</name>
    <dbReference type="NCBI Taxonomy" id="76637"/>
    <lineage>
        <taxon>Bacteria</taxon>
        <taxon>Bacillati</taxon>
        <taxon>Actinomycetota</taxon>
        <taxon>Actinomycetes</taxon>
        <taxon>Micrococcales</taxon>
        <taxon>Microbacteriaceae</taxon>
        <taxon>Mycetocola</taxon>
    </lineage>
</organism>
<keyword evidence="2" id="KW-0805">Transcription regulation</keyword>
<keyword evidence="10" id="KW-1185">Reference proteome</keyword>
<name>A0A3L7AW66_9MICO</name>
<dbReference type="OrthoDB" id="2039152at2"/>
<keyword evidence="1" id="KW-0678">Repressor</keyword>
<evidence type="ECO:0000313" key="9">
    <source>
        <dbReference type="EMBL" id="RLP84769.1"/>
    </source>
</evidence>
<dbReference type="Pfam" id="PF12833">
    <property type="entry name" value="HTH_18"/>
    <property type="match status" value="1"/>
</dbReference>
<evidence type="ECO:0000256" key="3">
    <source>
        <dbReference type="ARBA" id="ARBA00023125"/>
    </source>
</evidence>
<dbReference type="AlphaFoldDB" id="A0A3L7AW66"/>
<dbReference type="Gene3D" id="2.60.120.10">
    <property type="entry name" value="Jelly Rolls"/>
    <property type="match status" value="1"/>
</dbReference>
<feature type="region of interest" description="Disordered" evidence="7">
    <location>
        <begin position="1"/>
        <end position="33"/>
    </location>
</feature>
<gene>
    <name evidence="9" type="ORF">D9V34_01880</name>
</gene>
<dbReference type="PANTHER" id="PTHR11019:SF199">
    <property type="entry name" value="HTH-TYPE TRANSCRIPTIONAL REGULATOR NIMR"/>
    <property type="match status" value="1"/>
</dbReference>
<dbReference type="SUPFAM" id="SSF51182">
    <property type="entry name" value="RmlC-like cupins"/>
    <property type="match status" value="1"/>
</dbReference>
<evidence type="ECO:0000256" key="2">
    <source>
        <dbReference type="ARBA" id="ARBA00023015"/>
    </source>
</evidence>
<dbReference type="SUPFAM" id="SSF46689">
    <property type="entry name" value="Homeodomain-like"/>
    <property type="match status" value="1"/>
</dbReference>
<dbReference type="InterPro" id="IPR011051">
    <property type="entry name" value="RmlC_Cupin_sf"/>
</dbReference>
<dbReference type="EMBL" id="RCUY01000001">
    <property type="protein sequence ID" value="RLP84769.1"/>
    <property type="molecule type" value="Genomic_DNA"/>
</dbReference>
<dbReference type="GO" id="GO:0003700">
    <property type="term" value="F:DNA-binding transcription factor activity"/>
    <property type="evidence" value="ECO:0007669"/>
    <property type="project" value="InterPro"/>
</dbReference>
<accession>A0A3L7AW66</accession>
<comment type="caution">
    <text evidence="9">The sequence shown here is derived from an EMBL/GenBank/DDBJ whole genome shotgun (WGS) entry which is preliminary data.</text>
</comment>
<keyword evidence="3" id="KW-0238">DNA-binding</keyword>
<evidence type="ECO:0000256" key="5">
    <source>
        <dbReference type="ARBA" id="ARBA00074140"/>
    </source>
</evidence>
<evidence type="ECO:0000256" key="4">
    <source>
        <dbReference type="ARBA" id="ARBA00023163"/>
    </source>
</evidence>
<dbReference type="PROSITE" id="PS00041">
    <property type="entry name" value="HTH_ARAC_FAMILY_1"/>
    <property type="match status" value="1"/>
</dbReference>
<dbReference type="PROSITE" id="PS01124">
    <property type="entry name" value="HTH_ARAC_FAMILY_2"/>
    <property type="match status" value="1"/>
</dbReference>
<feature type="compositionally biased region" description="Low complexity" evidence="7">
    <location>
        <begin position="1"/>
        <end position="13"/>
    </location>
</feature>
<dbReference type="RefSeq" id="WP_121687239.1">
    <property type="nucleotide sequence ID" value="NZ_RCUY01000001.1"/>
</dbReference>